<protein>
    <recommendedName>
        <fullName evidence="1">Nudix hydrolase domain-containing protein</fullName>
    </recommendedName>
</protein>
<evidence type="ECO:0000313" key="3">
    <source>
        <dbReference type="Proteomes" id="UP000799750"/>
    </source>
</evidence>
<keyword evidence="3" id="KW-1185">Reference proteome</keyword>
<feature type="domain" description="Nudix hydrolase" evidence="1">
    <location>
        <begin position="138"/>
        <end position="288"/>
    </location>
</feature>
<dbReference type="InterPro" id="IPR015797">
    <property type="entry name" value="NUDIX_hydrolase-like_dom_sf"/>
</dbReference>
<sequence>MSGKKTNLELVAACDSFPYIHIPSLPHNGDEKSSFYQFLLPDDSRPHGYLLPSTVKAMPWTDDFIVGHERPRTVQLLDSSKGQDTSSACNAALKKVISNATTAKAFKVLASPLHEDYRIIGAKYPVQMERTASSLFGIAHRGAHMTVYTRTAEGMKIWVPRRAPNLFTYPNKLDTTVAGGVKAEHSPWECIVQEADEEASLPESLVRSQARSTGVLTYLAKSGQGDGGEFGLMVPDCIYVFDLEVSEDVICKPKDGEVKEFYLWDIERVKLALSEAEFKTNCAAVMIDFFIRHGIITNENEKDYLEIMSRMHRKLPVPTSSLSS</sequence>
<dbReference type="OrthoDB" id="10261522at2759"/>
<dbReference type="SUPFAM" id="SSF55811">
    <property type="entry name" value="Nudix"/>
    <property type="match status" value="1"/>
</dbReference>
<evidence type="ECO:0000259" key="1">
    <source>
        <dbReference type="PROSITE" id="PS51462"/>
    </source>
</evidence>
<dbReference type="PANTHER" id="PTHR13622">
    <property type="entry name" value="THIAMIN PYROPHOSPHOKINASE"/>
    <property type="match status" value="1"/>
</dbReference>
<gene>
    <name evidence="2" type="ORF">BU16DRAFT_549086</name>
</gene>
<organism evidence="2 3">
    <name type="scientific">Lophium mytilinum</name>
    <dbReference type="NCBI Taxonomy" id="390894"/>
    <lineage>
        <taxon>Eukaryota</taxon>
        <taxon>Fungi</taxon>
        <taxon>Dikarya</taxon>
        <taxon>Ascomycota</taxon>
        <taxon>Pezizomycotina</taxon>
        <taxon>Dothideomycetes</taxon>
        <taxon>Pleosporomycetidae</taxon>
        <taxon>Mytilinidiales</taxon>
        <taxon>Mytilinidiaceae</taxon>
        <taxon>Lophium</taxon>
    </lineage>
</organism>
<dbReference type="Pfam" id="PF00293">
    <property type="entry name" value="NUDIX"/>
    <property type="match status" value="1"/>
</dbReference>
<dbReference type="Proteomes" id="UP000799750">
    <property type="component" value="Unassembled WGS sequence"/>
</dbReference>
<accession>A0A6A6QVZ4</accession>
<dbReference type="PROSITE" id="PS51462">
    <property type="entry name" value="NUDIX"/>
    <property type="match status" value="1"/>
</dbReference>
<proteinExistence type="predicted"/>
<dbReference type="AlphaFoldDB" id="A0A6A6QVZ4"/>
<reference evidence="2" key="1">
    <citation type="journal article" date="2020" name="Stud. Mycol.">
        <title>101 Dothideomycetes genomes: a test case for predicting lifestyles and emergence of pathogens.</title>
        <authorList>
            <person name="Haridas S."/>
            <person name="Albert R."/>
            <person name="Binder M."/>
            <person name="Bloem J."/>
            <person name="Labutti K."/>
            <person name="Salamov A."/>
            <person name="Andreopoulos B."/>
            <person name="Baker S."/>
            <person name="Barry K."/>
            <person name="Bills G."/>
            <person name="Bluhm B."/>
            <person name="Cannon C."/>
            <person name="Castanera R."/>
            <person name="Culley D."/>
            <person name="Daum C."/>
            <person name="Ezra D."/>
            <person name="Gonzalez J."/>
            <person name="Henrissat B."/>
            <person name="Kuo A."/>
            <person name="Liang C."/>
            <person name="Lipzen A."/>
            <person name="Lutzoni F."/>
            <person name="Magnuson J."/>
            <person name="Mondo S."/>
            <person name="Nolan M."/>
            <person name="Ohm R."/>
            <person name="Pangilinan J."/>
            <person name="Park H.-J."/>
            <person name="Ramirez L."/>
            <person name="Alfaro M."/>
            <person name="Sun H."/>
            <person name="Tritt A."/>
            <person name="Yoshinaga Y."/>
            <person name="Zwiers L.-H."/>
            <person name="Turgeon B."/>
            <person name="Goodwin S."/>
            <person name="Spatafora J."/>
            <person name="Crous P."/>
            <person name="Grigoriev I."/>
        </authorList>
    </citation>
    <scope>NUCLEOTIDE SEQUENCE</scope>
    <source>
        <strain evidence="2">CBS 269.34</strain>
    </source>
</reference>
<dbReference type="Gene3D" id="3.90.79.10">
    <property type="entry name" value="Nucleoside Triphosphate Pyrophosphohydrolase"/>
    <property type="match status" value="1"/>
</dbReference>
<dbReference type="PANTHER" id="PTHR13622:SF8">
    <property type="entry name" value="THIAMIN PYROPHOSPHOKINASE 1"/>
    <property type="match status" value="1"/>
</dbReference>
<evidence type="ECO:0000313" key="2">
    <source>
        <dbReference type="EMBL" id="KAF2496621.1"/>
    </source>
</evidence>
<dbReference type="InterPro" id="IPR000086">
    <property type="entry name" value="NUDIX_hydrolase_dom"/>
</dbReference>
<dbReference type="EMBL" id="MU004187">
    <property type="protein sequence ID" value="KAF2496621.1"/>
    <property type="molecule type" value="Genomic_DNA"/>
</dbReference>
<dbReference type="GO" id="GO:0044715">
    <property type="term" value="F:8-oxo-dGDP phosphatase activity"/>
    <property type="evidence" value="ECO:0007669"/>
    <property type="project" value="TreeGrafter"/>
</dbReference>
<name>A0A6A6QVZ4_9PEZI</name>
<dbReference type="FunFam" id="3.90.79.10:FF:000019">
    <property type="entry name" value="Thiamin pyrophosphokinase, putative"/>
    <property type="match status" value="1"/>
</dbReference>
<dbReference type="CDD" id="cd03676">
    <property type="entry name" value="NUDIX_Tnr3_like"/>
    <property type="match status" value="1"/>
</dbReference>